<dbReference type="InterPro" id="IPR023696">
    <property type="entry name" value="Ureohydrolase_dom_sf"/>
</dbReference>
<dbReference type="PANTHER" id="PTHR11358">
    <property type="entry name" value="ARGINASE/AGMATINASE"/>
    <property type="match status" value="1"/>
</dbReference>
<dbReference type="GO" id="GO:0046872">
    <property type="term" value="F:metal ion binding"/>
    <property type="evidence" value="ECO:0007669"/>
    <property type="project" value="UniProtKB-KW"/>
</dbReference>
<dbReference type="SUPFAM" id="SSF52768">
    <property type="entry name" value="Arginase/deacetylase"/>
    <property type="match status" value="1"/>
</dbReference>
<keyword evidence="5" id="KW-1185">Reference proteome</keyword>
<dbReference type="GO" id="GO:0033389">
    <property type="term" value="P:putrescine biosynthetic process from arginine, via agmatine"/>
    <property type="evidence" value="ECO:0007669"/>
    <property type="project" value="TreeGrafter"/>
</dbReference>
<dbReference type="Proteomes" id="UP000192746">
    <property type="component" value="Unassembled WGS sequence"/>
</dbReference>
<name>A0A1Y1T6K0_9FLAO</name>
<dbReference type="EMBL" id="ARYN01000003">
    <property type="protein sequence ID" value="ORL46670.1"/>
    <property type="molecule type" value="Genomic_DNA"/>
</dbReference>
<dbReference type="PANTHER" id="PTHR11358:SF26">
    <property type="entry name" value="GUANIDINO ACID HYDROLASE, MITOCHONDRIAL"/>
    <property type="match status" value="1"/>
</dbReference>
<dbReference type="OrthoDB" id="931936at2"/>
<evidence type="ECO:0000313" key="5">
    <source>
        <dbReference type="Proteomes" id="UP000192746"/>
    </source>
</evidence>
<dbReference type="Gene3D" id="3.40.800.10">
    <property type="entry name" value="Ureohydrolase domain"/>
    <property type="match status" value="1"/>
</dbReference>
<reference evidence="4 5" key="1">
    <citation type="submission" date="2013-04" db="EMBL/GenBank/DDBJ databases">
        <title>Zunongwangia sp. 22II14-10F7 Genome Sequencing.</title>
        <authorList>
            <person name="Lai Q."/>
            <person name="Shao Z."/>
        </authorList>
    </citation>
    <scope>NUCLEOTIDE SEQUENCE [LARGE SCALE GENOMIC DNA]</scope>
    <source>
        <strain evidence="4 5">22II14-10F7</strain>
    </source>
</reference>
<dbReference type="RefSeq" id="WP_084840407.1">
    <property type="nucleotide sequence ID" value="NZ_ARYN01000003.1"/>
</dbReference>
<proteinExistence type="inferred from homology"/>
<dbReference type="AlphaFoldDB" id="A0A1Y1T6K0"/>
<evidence type="ECO:0000256" key="3">
    <source>
        <dbReference type="PROSITE-ProRule" id="PRU00742"/>
    </source>
</evidence>
<comment type="caution">
    <text evidence="4">The sequence shown here is derived from an EMBL/GenBank/DDBJ whole genome shotgun (WGS) entry which is preliminary data.</text>
</comment>
<sequence>MELDFLSPVSEELIAYAEALSQHSIGSKVKFNSVLEGIPDLGDVQIAIIGIRENRLSETYEDDLLNFDGIRKTFYSLFPGNWCMNIADLGDIQKGDTVKDTYFAVEKTVAALVKMDVIPVLLGGSQDLIYAQYRAYDTLDEMVNLVNVDARFDLGDAEQVISNKSYVSKIIVNEPYNLFNYSNIGYQTYFNSQEEIELMDRLFFDAYRLGEISNDISLIEPIMRAANLVSVDLNSIDSGALGSSFFKSPNGFNGKEICAISRYAGLSDKVSSFGIFEYHSALGELSNMLLAQMIWYFAEGVNYRNNENTVAAKQEFIKYQVPIDDDVLVFFKSPLSGRWWIEIPYVANSNTKLKRSTLLPCSEEDYLEACNQVIPERWYKAKRKNEV</sequence>
<comment type="similarity">
    <text evidence="3">Belongs to the arginase family.</text>
</comment>
<organism evidence="4 5">
    <name type="scientific">Zunongwangia atlantica 22II14-10F7</name>
    <dbReference type="NCBI Taxonomy" id="1185767"/>
    <lineage>
        <taxon>Bacteria</taxon>
        <taxon>Pseudomonadati</taxon>
        <taxon>Bacteroidota</taxon>
        <taxon>Flavobacteriia</taxon>
        <taxon>Flavobacteriales</taxon>
        <taxon>Flavobacteriaceae</taxon>
        <taxon>Zunongwangia</taxon>
    </lineage>
</organism>
<keyword evidence="2" id="KW-0378">Hydrolase</keyword>
<gene>
    <name evidence="4" type="ORF">IIF7_04101</name>
</gene>
<protein>
    <submittedName>
        <fullName evidence="4">Arginase</fullName>
    </submittedName>
</protein>
<dbReference type="PROSITE" id="PS51409">
    <property type="entry name" value="ARGINASE_2"/>
    <property type="match status" value="1"/>
</dbReference>
<dbReference type="STRING" id="1185767.IIF7_04101"/>
<keyword evidence="1" id="KW-0479">Metal-binding</keyword>
<dbReference type="Pfam" id="PF00491">
    <property type="entry name" value="Arginase"/>
    <property type="match status" value="1"/>
</dbReference>
<dbReference type="InterPro" id="IPR006035">
    <property type="entry name" value="Ureohydrolase"/>
</dbReference>
<evidence type="ECO:0000256" key="2">
    <source>
        <dbReference type="ARBA" id="ARBA00022801"/>
    </source>
</evidence>
<dbReference type="GO" id="GO:0008783">
    <property type="term" value="F:agmatinase activity"/>
    <property type="evidence" value="ECO:0007669"/>
    <property type="project" value="TreeGrafter"/>
</dbReference>
<dbReference type="CDD" id="cd09988">
    <property type="entry name" value="Formimidoylglutamase"/>
    <property type="match status" value="1"/>
</dbReference>
<evidence type="ECO:0000313" key="4">
    <source>
        <dbReference type="EMBL" id="ORL46670.1"/>
    </source>
</evidence>
<accession>A0A1Y1T6K0</accession>
<evidence type="ECO:0000256" key="1">
    <source>
        <dbReference type="ARBA" id="ARBA00022723"/>
    </source>
</evidence>